<dbReference type="EMBL" id="KV454426">
    <property type="protein sequence ID" value="ODQ82577.1"/>
    <property type="molecule type" value="Genomic_DNA"/>
</dbReference>
<reference evidence="6" key="1">
    <citation type="submission" date="2016-05" db="EMBL/GenBank/DDBJ databases">
        <title>Comparative genomics of biotechnologically important yeasts.</title>
        <authorList>
            <consortium name="DOE Joint Genome Institute"/>
            <person name="Riley R."/>
            <person name="Haridas S."/>
            <person name="Wolfe K.H."/>
            <person name="Lopes M.R."/>
            <person name="Hittinger C.T."/>
            <person name="Goker M."/>
            <person name="Salamov A."/>
            <person name="Wisecaver J."/>
            <person name="Long T.M."/>
            <person name="Aerts A.L."/>
            <person name="Barry K."/>
            <person name="Choi C."/>
            <person name="Clum A."/>
            <person name="Coughlan A.Y."/>
            <person name="Deshpande S."/>
            <person name="Douglass A.P."/>
            <person name="Hanson S.J."/>
            <person name="Klenk H.-P."/>
            <person name="Labutti K."/>
            <person name="Lapidus A."/>
            <person name="Lindquist E."/>
            <person name="Lipzen A."/>
            <person name="Meier-Kolthoff J.P."/>
            <person name="Ohm R.A."/>
            <person name="Otillar R.P."/>
            <person name="Pangilinan J."/>
            <person name="Peng Y."/>
            <person name="Rokas A."/>
            <person name="Rosa C.A."/>
            <person name="Scheuner C."/>
            <person name="Sibirny A.A."/>
            <person name="Slot J.C."/>
            <person name="Stielow J.B."/>
            <person name="Sun H."/>
            <person name="Kurtzman C.P."/>
            <person name="Blackwell M."/>
            <person name="Grigoriev I.V."/>
            <person name="Jeffries T.W."/>
        </authorList>
    </citation>
    <scope>NUCLEOTIDE SEQUENCE [LARGE SCALE GENOMIC DNA]</scope>
    <source>
        <strain evidence="6">NRRL Y-12698</strain>
    </source>
</reference>
<dbReference type="GO" id="GO:0000032">
    <property type="term" value="P:cell wall mannoprotein biosynthetic process"/>
    <property type="evidence" value="ECO:0007669"/>
    <property type="project" value="EnsemblFungi"/>
</dbReference>
<keyword evidence="4" id="KW-0812">Transmembrane</keyword>
<accession>A0A1E3QZR0</accession>
<dbReference type="GO" id="GO:0006487">
    <property type="term" value="P:protein N-linked glycosylation"/>
    <property type="evidence" value="ECO:0007669"/>
    <property type="project" value="EnsemblFungi"/>
</dbReference>
<evidence type="ECO:0000313" key="5">
    <source>
        <dbReference type="EMBL" id="ODQ82577.1"/>
    </source>
</evidence>
<dbReference type="STRING" id="984486.A0A1E3QZR0"/>
<dbReference type="GO" id="GO:0000009">
    <property type="term" value="F:alpha-1,6-mannosyltransferase activity"/>
    <property type="evidence" value="ECO:0007669"/>
    <property type="project" value="EnsemblFungi"/>
</dbReference>
<dbReference type="AlphaFoldDB" id="A0A1E3QZR0"/>
<dbReference type="GeneID" id="30145339"/>
<evidence type="ECO:0000256" key="3">
    <source>
        <dbReference type="ARBA" id="ARBA00022679"/>
    </source>
</evidence>
<dbReference type="InterPro" id="IPR029044">
    <property type="entry name" value="Nucleotide-diphossugar_trans"/>
</dbReference>
<dbReference type="OrthoDB" id="205108at2759"/>
<organism evidence="5 6">
    <name type="scientific">Babjeviella inositovora NRRL Y-12698</name>
    <dbReference type="NCBI Taxonomy" id="984486"/>
    <lineage>
        <taxon>Eukaryota</taxon>
        <taxon>Fungi</taxon>
        <taxon>Dikarya</taxon>
        <taxon>Ascomycota</taxon>
        <taxon>Saccharomycotina</taxon>
        <taxon>Pichiomycetes</taxon>
        <taxon>Serinales incertae sedis</taxon>
        <taxon>Babjeviella</taxon>
    </lineage>
</organism>
<dbReference type="Proteomes" id="UP000094336">
    <property type="component" value="Unassembled WGS sequence"/>
</dbReference>
<evidence type="ECO:0000256" key="1">
    <source>
        <dbReference type="ARBA" id="ARBA00005664"/>
    </source>
</evidence>
<gene>
    <name evidence="5" type="ORF">BABINDRAFT_159137</name>
</gene>
<keyword evidence="4" id="KW-1133">Transmembrane helix</keyword>
<comment type="similarity">
    <text evidence="1">Belongs to the glycosyltransferase 34 family.</text>
</comment>
<proteinExistence type="inferred from homology"/>
<keyword evidence="2" id="KW-0328">Glycosyltransferase</keyword>
<feature type="transmembrane region" description="Helical" evidence="4">
    <location>
        <begin position="36"/>
        <end position="55"/>
    </location>
</feature>
<dbReference type="InterPro" id="IPR008630">
    <property type="entry name" value="Glyco_trans_34"/>
</dbReference>
<dbReference type="Pfam" id="PF05637">
    <property type="entry name" value="Glyco_transf_34"/>
    <property type="match status" value="1"/>
</dbReference>
<dbReference type="PANTHER" id="PTHR31306">
    <property type="entry name" value="ALPHA-1,6-MANNOSYLTRANSFERASE MNN11-RELATED"/>
    <property type="match status" value="1"/>
</dbReference>
<evidence type="ECO:0000256" key="2">
    <source>
        <dbReference type="ARBA" id="ARBA00022676"/>
    </source>
</evidence>
<keyword evidence="6" id="KW-1185">Reference proteome</keyword>
<dbReference type="PANTHER" id="PTHR31306:SF10">
    <property type="entry name" value="ALPHA-1,6-MANNOSYLTRANSFERASE MNN11-RELATED"/>
    <property type="match status" value="1"/>
</dbReference>
<evidence type="ECO:0000256" key="4">
    <source>
        <dbReference type="SAM" id="Phobius"/>
    </source>
</evidence>
<dbReference type="RefSeq" id="XP_018987905.1">
    <property type="nucleotide sequence ID" value="XM_019127486.1"/>
</dbReference>
<dbReference type="Gene3D" id="3.90.550.10">
    <property type="entry name" value="Spore Coat Polysaccharide Biosynthesis Protein SpsA, Chain A"/>
    <property type="match status" value="1"/>
</dbReference>
<sequence length="426" mass="49269">MHLGVPTKDNFKPKGKSYLSLPTKYMRYTNKWRKTVLSFLFLVFIYLFFVSPSAVPQGKFSQLLGKSRRAAKYPKVHGLHVKEIRLKSPLIFPPIESAPLLKEIGLSGLFHTKVLHDPTTKTDKTIYQYFDEDFLSDNNELSNVNNKKDDGALLSAKKAFLNHGKRVFTGSQSPEIVVVTAIDFDKYELSGLMKIVQNRVDYAQKQSYGVYVRWIQEFVPILQKHNNDKEWTRLMVMRAAMHAFPNAKYFWYLDQDSLIMRYDIDLYDYILRPAALDPIMIRDQSVIPPGGVIKTYSDAKPESVRLFLTQLDTKIETDSFILRNDVYGKAILEFWMDPLYRTYGKFSAHQDSALALMLQWHPLILSKTALIPARTISSLNTYMELPEGGDDVHYSEGDLVVLFRDCSKHQTCQKDMEPYWKKLTTK</sequence>
<dbReference type="GO" id="GO:0000136">
    <property type="term" value="C:mannan polymerase complex"/>
    <property type="evidence" value="ECO:0007669"/>
    <property type="project" value="EnsemblFungi"/>
</dbReference>
<keyword evidence="3 5" id="KW-0808">Transferase</keyword>
<name>A0A1E3QZR0_9ASCO</name>
<keyword evidence="4" id="KW-0472">Membrane</keyword>
<evidence type="ECO:0000313" key="6">
    <source>
        <dbReference type="Proteomes" id="UP000094336"/>
    </source>
</evidence>
<protein>
    <submittedName>
        <fullName evidence="5">Glycosyltransferase family 34 protein</fullName>
    </submittedName>
</protein>